<name>A0AAW9AAY6_9BACL</name>
<sequence length="237" mass="27017">MIKIKAWTDYVCQFCYIAKRELENAIKESGLEDQVEIEYKAYELVPDAPSKPTITTIEGLSHRTGKSKEEVRDMLQGTIERAKGLGLEYNYDNMMWQKTLNAHRVAKFAHEVGKEREYQERIFHAVFTENKFLPDNEQLISLAREVDLDVNIVRTILEDHNAYLDEVEADKAEAMALRITGVPFFLFNDKYAVTGGQPGEVFRNVLKKVAEEVGITPKYETFGEINEGVCGPDGCLI</sequence>
<reference evidence="2 3" key="1">
    <citation type="submission" date="2023-06" db="EMBL/GenBank/DDBJ databases">
        <title>Sporosarcina sp. nov., isolated from Korean traditional fermented seafood 'Jeotgal'.</title>
        <authorList>
            <person name="Yang A.I."/>
            <person name="Shin N.-R."/>
        </authorList>
    </citation>
    <scope>NUCLEOTIDE SEQUENCE [LARGE SCALE GENOMIC DNA]</scope>
    <source>
        <strain evidence="2 3">KCTC43456</strain>
    </source>
</reference>
<keyword evidence="3" id="KW-1185">Reference proteome</keyword>
<dbReference type="EMBL" id="JAUBDJ010000014">
    <property type="protein sequence ID" value="MDW0118577.1"/>
    <property type="molecule type" value="Genomic_DNA"/>
</dbReference>
<dbReference type="PANTHER" id="PTHR13887:SF41">
    <property type="entry name" value="THIOREDOXIN SUPERFAMILY PROTEIN"/>
    <property type="match status" value="1"/>
</dbReference>
<dbReference type="Pfam" id="PF01323">
    <property type="entry name" value="DSBA"/>
    <property type="match status" value="1"/>
</dbReference>
<evidence type="ECO:0000313" key="3">
    <source>
        <dbReference type="Proteomes" id="UP001271648"/>
    </source>
</evidence>
<dbReference type="RefSeq" id="WP_283734190.1">
    <property type="nucleotide sequence ID" value="NZ_CP125968.1"/>
</dbReference>
<evidence type="ECO:0000313" key="2">
    <source>
        <dbReference type="EMBL" id="MDW0118577.1"/>
    </source>
</evidence>
<dbReference type="InterPro" id="IPR036249">
    <property type="entry name" value="Thioredoxin-like_sf"/>
</dbReference>
<dbReference type="Gene3D" id="3.40.30.10">
    <property type="entry name" value="Glutaredoxin"/>
    <property type="match status" value="1"/>
</dbReference>
<organism evidence="2 3">
    <name type="scientific">Sporosarcina thermotolerans</name>
    <dbReference type="NCBI Taxonomy" id="633404"/>
    <lineage>
        <taxon>Bacteria</taxon>
        <taxon>Bacillati</taxon>
        <taxon>Bacillota</taxon>
        <taxon>Bacilli</taxon>
        <taxon>Bacillales</taxon>
        <taxon>Caryophanaceae</taxon>
        <taxon>Sporosarcina</taxon>
    </lineage>
</organism>
<accession>A0AAW9AAY6</accession>
<dbReference type="Proteomes" id="UP001271648">
    <property type="component" value="Unassembled WGS sequence"/>
</dbReference>
<feature type="domain" description="DSBA-like thioredoxin" evidence="1">
    <location>
        <begin position="4"/>
        <end position="206"/>
    </location>
</feature>
<proteinExistence type="predicted"/>
<comment type="caution">
    <text evidence="2">The sequence shown here is derived from an EMBL/GenBank/DDBJ whole genome shotgun (WGS) entry which is preliminary data.</text>
</comment>
<dbReference type="InterPro" id="IPR001853">
    <property type="entry name" value="DSBA-like_thioredoxin_dom"/>
</dbReference>
<dbReference type="SUPFAM" id="SSF52833">
    <property type="entry name" value="Thioredoxin-like"/>
    <property type="match status" value="1"/>
</dbReference>
<dbReference type="AlphaFoldDB" id="A0AAW9AAY6"/>
<dbReference type="GO" id="GO:0016491">
    <property type="term" value="F:oxidoreductase activity"/>
    <property type="evidence" value="ECO:0007669"/>
    <property type="project" value="InterPro"/>
</dbReference>
<evidence type="ECO:0000259" key="1">
    <source>
        <dbReference type="Pfam" id="PF01323"/>
    </source>
</evidence>
<dbReference type="CDD" id="cd03024">
    <property type="entry name" value="DsbA_FrnE"/>
    <property type="match status" value="1"/>
</dbReference>
<dbReference type="PANTHER" id="PTHR13887">
    <property type="entry name" value="GLUTATHIONE S-TRANSFERASE KAPPA"/>
    <property type="match status" value="1"/>
</dbReference>
<protein>
    <submittedName>
        <fullName evidence="2">DsbA family oxidoreductase</fullName>
    </submittedName>
</protein>
<gene>
    <name evidence="2" type="ORF">QTL97_16750</name>
</gene>